<evidence type="ECO:0000256" key="5">
    <source>
        <dbReference type="ARBA" id="ARBA00023002"/>
    </source>
</evidence>
<dbReference type="PANTHER" id="PTHR22912:SF217">
    <property type="entry name" value="DIHYDROLIPOYL DEHYDROGENASE"/>
    <property type="match status" value="1"/>
</dbReference>
<dbReference type="Gene3D" id="3.50.50.60">
    <property type="entry name" value="FAD/NAD(P)-binding domain"/>
    <property type="match status" value="2"/>
</dbReference>
<dbReference type="InterPro" id="IPR016156">
    <property type="entry name" value="FAD/NAD-linked_Rdtase_dimer_sf"/>
</dbReference>
<dbReference type="EMBL" id="SOAA01000064">
    <property type="protein sequence ID" value="TDS24845.1"/>
    <property type="molecule type" value="Genomic_DNA"/>
</dbReference>
<dbReference type="Proteomes" id="UP000295758">
    <property type="component" value="Unassembled WGS sequence"/>
</dbReference>
<dbReference type="InterPro" id="IPR036188">
    <property type="entry name" value="FAD/NAD-bd_sf"/>
</dbReference>
<dbReference type="AlphaFoldDB" id="A0A4R7DUT9"/>
<dbReference type="InterPro" id="IPR023753">
    <property type="entry name" value="FAD/NAD-binding_dom"/>
</dbReference>
<dbReference type="FunFam" id="3.30.390.30:FF:000001">
    <property type="entry name" value="Dihydrolipoyl dehydrogenase"/>
    <property type="match status" value="1"/>
</dbReference>
<dbReference type="Gene3D" id="3.30.390.30">
    <property type="match status" value="1"/>
</dbReference>
<dbReference type="GO" id="GO:0004148">
    <property type="term" value="F:dihydrolipoyl dehydrogenase (NADH) activity"/>
    <property type="evidence" value="ECO:0007669"/>
    <property type="project" value="TreeGrafter"/>
</dbReference>
<dbReference type="SUPFAM" id="SSF51905">
    <property type="entry name" value="FAD/NAD(P)-binding domain"/>
    <property type="match status" value="1"/>
</dbReference>
<gene>
    <name evidence="9" type="ORF">BY453_1644</name>
</gene>
<dbReference type="InterPro" id="IPR050151">
    <property type="entry name" value="Class-I_Pyr_Nuc-Dis_Oxidored"/>
</dbReference>
<proteinExistence type="inferred from homology"/>
<evidence type="ECO:0000256" key="3">
    <source>
        <dbReference type="ARBA" id="ARBA00022630"/>
    </source>
</evidence>
<dbReference type="GO" id="GO:0006103">
    <property type="term" value="P:2-oxoglutarate metabolic process"/>
    <property type="evidence" value="ECO:0007669"/>
    <property type="project" value="TreeGrafter"/>
</dbReference>
<dbReference type="Pfam" id="PF02852">
    <property type="entry name" value="Pyr_redox_dim"/>
    <property type="match status" value="1"/>
</dbReference>
<feature type="domain" description="Pyridine nucleotide-disulphide oxidoreductase dimerisation" evidence="7">
    <location>
        <begin position="172"/>
        <end position="281"/>
    </location>
</feature>
<dbReference type="InterPro" id="IPR004099">
    <property type="entry name" value="Pyr_nucl-diS_OxRdtase_dimer"/>
</dbReference>
<evidence type="ECO:0000259" key="8">
    <source>
        <dbReference type="Pfam" id="PF07992"/>
    </source>
</evidence>
<dbReference type="PANTHER" id="PTHR22912">
    <property type="entry name" value="DISULFIDE OXIDOREDUCTASE"/>
    <property type="match status" value="1"/>
</dbReference>
<dbReference type="GO" id="GO:0050660">
    <property type="term" value="F:flavin adenine dinucleotide binding"/>
    <property type="evidence" value="ECO:0007669"/>
    <property type="project" value="TreeGrafter"/>
</dbReference>
<evidence type="ECO:0000256" key="1">
    <source>
        <dbReference type="ARBA" id="ARBA00001974"/>
    </source>
</evidence>
<dbReference type="SUPFAM" id="SSF55424">
    <property type="entry name" value="FAD/NAD-linked reductases, dimerisation (C-terminal) domain"/>
    <property type="match status" value="1"/>
</dbReference>
<evidence type="ECO:0000256" key="2">
    <source>
        <dbReference type="ARBA" id="ARBA00007532"/>
    </source>
</evidence>
<comment type="caution">
    <text evidence="9">The sequence shown here is derived from an EMBL/GenBank/DDBJ whole genome shotgun (WGS) entry which is preliminary data.</text>
</comment>
<evidence type="ECO:0000313" key="10">
    <source>
        <dbReference type="Proteomes" id="UP000295758"/>
    </source>
</evidence>
<keyword evidence="6" id="KW-0520">NAD</keyword>
<sequence>MAIIGGGVIGLEFAFIFSRLDVEVTIIEYLEEVLSFLDPDVIEEISEAAAEAGIEIYTGAEAKSVAATADNQALIEFEVAGHKNYITADKVLMAVGRQPDLGGLDLEKIGVILANNTGGIEVNEKMQTAVDNIYAIGDCTGKTQLAHAASHQGIIAVKNILNEKAEMDYNVIPTAVFTAPEIATVGLTEKEAANKGLEVKIGKFPVMANGKALTLGETRGFVKIISDAEDDSVLGGTIVGPHATDLIAEITLAVNNGLTTEAIIDTIHAHPTSAESIHEAALALRPEGALHYYEE</sequence>
<comment type="cofactor">
    <cofactor evidence="1">
        <name>FAD</name>
        <dbReference type="ChEBI" id="CHEBI:57692"/>
    </cofactor>
</comment>
<evidence type="ECO:0000259" key="7">
    <source>
        <dbReference type="Pfam" id="PF02852"/>
    </source>
</evidence>
<keyword evidence="5" id="KW-0560">Oxidoreductase</keyword>
<evidence type="ECO:0000256" key="4">
    <source>
        <dbReference type="ARBA" id="ARBA00022827"/>
    </source>
</evidence>
<evidence type="ECO:0000313" key="9">
    <source>
        <dbReference type="EMBL" id="TDS24845.1"/>
    </source>
</evidence>
<feature type="domain" description="FAD/NAD(P)-binding" evidence="8">
    <location>
        <begin position="2"/>
        <end position="153"/>
    </location>
</feature>
<keyword evidence="3" id="KW-0285">Flavoprotein</keyword>
<accession>A0A4R7DUT9</accession>
<protein>
    <submittedName>
        <fullName evidence="9">Pyridine nucleotide-disulfide oxidoreductase</fullName>
    </submittedName>
</protein>
<comment type="similarity">
    <text evidence="2">Belongs to the class-I pyridine nucleotide-disulfide oxidoreductase family.</text>
</comment>
<reference evidence="9 10" key="1">
    <citation type="submission" date="2019-03" db="EMBL/GenBank/DDBJ databases">
        <title>Deep subsurface shale carbon reservoir microbial communities from Ohio and West Virginia, USA.</title>
        <authorList>
            <person name="Wrighton K."/>
        </authorList>
    </citation>
    <scope>NUCLEOTIDE SEQUENCE [LARGE SCALE GENOMIC DNA]</scope>
    <source>
        <strain evidence="9 10">UTICA-S4D12</strain>
    </source>
</reference>
<keyword evidence="4" id="KW-0274">FAD</keyword>
<organism evidence="9 10">
    <name type="scientific">Halanaerobium congolense</name>
    <dbReference type="NCBI Taxonomy" id="54121"/>
    <lineage>
        <taxon>Bacteria</taxon>
        <taxon>Bacillati</taxon>
        <taxon>Bacillota</taxon>
        <taxon>Clostridia</taxon>
        <taxon>Halanaerobiales</taxon>
        <taxon>Halanaerobiaceae</taxon>
        <taxon>Halanaerobium</taxon>
    </lineage>
</organism>
<name>A0A4R7DUT9_9FIRM</name>
<evidence type="ECO:0000256" key="6">
    <source>
        <dbReference type="ARBA" id="ARBA00023027"/>
    </source>
</evidence>
<dbReference type="Pfam" id="PF07992">
    <property type="entry name" value="Pyr_redox_2"/>
    <property type="match status" value="1"/>
</dbReference>